<sequence>MARRPRPASCPASSASAISRTSSAPSNAYGNEPRTAARRGSLPLGGTARSAKGAPMTTLAVHHVTEYTYDDSVEWAHHAACLAPRDTPWQRVHGWQLRIAPLPDGWGVEGLELDAAELARHLHRDPWGNRHLSFGHARVHEKLVVDSRFVAELLDRPAPDPARGPGWESVARSLRYRAGRALQEADEFALASTYATPDGTLAAYAHRAFPPGRTLTAGGLALMQQIHADLRYLPQSTTVATRAADALAQRSGVCQDFAHVFIAACRSLGLAARYVSGYLLTRPPQGQPKLVGADASHAWAELWCPEQGWLALDPTNALPAGPDHVTLAWGRDYADVAPLRGVLRGGGVATLRVGVTVEPV</sequence>
<dbReference type="EMBL" id="SGUG01000011">
    <property type="protein sequence ID" value="MDG0862704.1"/>
    <property type="molecule type" value="Genomic_DNA"/>
</dbReference>
<dbReference type="AlphaFoldDB" id="A0A9X4LHA7"/>
<feature type="compositionally biased region" description="Low complexity" evidence="1">
    <location>
        <begin position="7"/>
        <end position="26"/>
    </location>
</feature>
<evidence type="ECO:0000313" key="4">
    <source>
        <dbReference type="Proteomes" id="UP001152766"/>
    </source>
</evidence>
<proteinExistence type="predicted"/>
<comment type="caution">
    <text evidence="3">The sequence shown here is derived from an EMBL/GenBank/DDBJ whole genome shotgun (WGS) entry which is preliminary data.</text>
</comment>
<protein>
    <submittedName>
        <fullName evidence="3">Transglutaminase family protein</fullName>
    </submittedName>
</protein>
<feature type="domain" description="Transglutaminase-like" evidence="2">
    <location>
        <begin position="246"/>
        <end position="316"/>
    </location>
</feature>
<dbReference type="InterPro" id="IPR002931">
    <property type="entry name" value="Transglutaminase-like"/>
</dbReference>
<dbReference type="PANTHER" id="PTHR33490:SF7">
    <property type="entry name" value="BLR2979 PROTEIN"/>
    <property type="match status" value="1"/>
</dbReference>
<dbReference type="PANTHER" id="PTHR33490">
    <property type="entry name" value="BLR5614 PROTEIN-RELATED"/>
    <property type="match status" value="1"/>
</dbReference>
<feature type="region of interest" description="Disordered" evidence="1">
    <location>
        <begin position="1"/>
        <end position="52"/>
    </location>
</feature>
<organism evidence="3 4">
    <name type="scientific">Pelomonas aquatica</name>
    <dbReference type="NCBI Taxonomy" id="431058"/>
    <lineage>
        <taxon>Bacteria</taxon>
        <taxon>Pseudomonadati</taxon>
        <taxon>Pseudomonadota</taxon>
        <taxon>Betaproteobacteria</taxon>
        <taxon>Burkholderiales</taxon>
        <taxon>Sphaerotilaceae</taxon>
        <taxon>Roseateles</taxon>
    </lineage>
</organism>
<evidence type="ECO:0000313" key="3">
    <source>
        <dbReference type="EMBL" id="MDG0862704.1"/>
    </source>
</evidence>
<reference evidence="3" key="1">
    <citation type="submission" date="2019-02" db="EMBL/GenBank/DDBJ databases">
        <title>Draft genome of the type strain Pelomonas aquatica CCUG 52575T.</title>
        <authorList>
            <person name="Gomila M."/>
            <person name="Lalucat J."/>
        </authorList>
    </citation>
    <scope>NUCLEOTIDE SEQUENCE</scope>
    <source>
        <strain evidence="3">CCUG 52575</strain>
    </source>
</reference>
<dbReference type="Proteomes" id="UP001152766">
    <property type="component" value="Unassembled WGS sequence"/>
</dbReference>
<evidence type="ECO:0000259" key="2">
    <source>
        <dbReference type="SMART" id="SM00460"/>
    </source>
</evidence>
<dbReference type="InterPro" id="IPR038765">
    <property type="entry name" value="Papain-like_cys_pep_sf"/>
</dbReference>
<dbReference type="Pfam" id="PF08379">
    <property type="entry name" value="Bact_transglu_N"/>
    <property type="match status" value="1"/>
</dbReference>
<dbReference type="InterPro" id="IPR013589">
    <property type="entry name" value="Bac_transglu_N"/>
</dbReference>
<keyword evidence="4" id="KW-1185">Reference proteome</keyword>
<dbReference type="Gene3D" id="3.10.620.30">
    <property type="match status" value="1"/>
</dbReference>
<dbReference type="SUPFAM" id="SSF54001">
    <property type="entry name" value="Cysteine proteinases"/>
    <property type="match status" value="1"/>
</dbReference>
<accession>A0A9X4LHA7</accession>
<dbReference type="SMART" id="SM00460">
    <property type="entry name" value="TGc"/>
    <property type="match status" value="1"/>
</dbReference>
<name>A0A9X4LHA7_9BURK</name>
<gene>
    <name evidence="3" type="ORF">EXJ73_09515</name>
</gene>
<evidence type="ECO:0000256" key="1">
    <source>
        <dbReference type="SAM" id="MobiDB-lite"/>
    </source>
</evidence>
<dbReference type="Pfam" id="PF01841">
    <property type="entry name" value="Transglut_core"/>
    <property type="match status" value="1"/>
</dbReference>